<keyword evidence="2 8" id="KW-0645">Protease</keyword>
<evidence type="ECO:0000256" key="7">
    <source>
        <dbReference type="ARBA" id="ARBA00023239"/>
    </source>
</evidence>
<dbReference type="PANTHER" id="PTHR13604">
    <property type="entry name" value="DC12-RELATED"/>
    <property type="match status" value="1"/>
</dbReference>
<evidence type="ECO:0000256" key="5">
    <source>
        <dbReference type="ARBA" id="ARBA00023124"/>
    </source>
</evidence>
<dbReference type="EMBL" id="RDSM01000002">
    <property type="protein sequence ID" value="RXH56679.1"/>
    <property type="molecule type" value="Genomic_DNA"/>
</dbReference>
<evidence type="ECO:0000313" key="9">
    <source>
        <dbReference type="EMBL" id="RXH56679.1"/>
    </source>
</evidence>
<comment type="caution">
    <text evidence="9">The sequence shown here is derived from an EMBL/GenBank/DDBJ whole genome shotgun (WGS) entry which is preliminary data.</text>
</comment>
<keyword evidence="3" id="KW-0227">DNA damage</keyword>
<name>A0A4Q0T3X3_9BACT</name>
<proteinExistence type="inferred from homology"/>
<evidence type="ECO:0000256" key="2">
    <source>
        <dbReference type="ARBA" id="ARBA00022670"/>
    </source>
</evidence>
<dbReference type="Proteomes" id="UP000289437">
    <property type="component" value="Unassembled WGS sequence"/>
</dbReference>
<keyword evidence="4 8" id="KW-0378">Hydrolase</keyword>
<accession>A0A4Q0T3X3</accession>
<sequence length="319" mass="37434">MCYSARVKQNLKHLSRRYRAEVDWAAFEDIFRRRAEGEDIKAARDLQRNFQNPETDTERRTAEYIARYLKDKKAEWENEIFVQRRRLVAAEESLTKRETKKAREDLRIGTKKVQTLLDRLADLRRTEPNNEDARIFPMTYAPVILAENGRAVIRPMRYTCRLAGTPEVHDKRFPGTYNARRDSLDGYWREIYGKHHAVMVISGFYENVPLHLYEHRELAPEEKEKNLVLEFDPQPSNDMLVACLWDHWTDRHGVVLDSFAAITDEPTPEVSATGHQRTVITIQEAYLSEWLNPVGLAKQRLEHILSDKEVPYYVHQIAA</sequence>
<dbReference type="GO" id="GO:0106300">
    <property type="term" value="P:protein-DNA covalent cross-linking repair"/>
    <property type="evidence" value="ECO:0007669"/>
    <property type="project" value="InterPro"/>
</dbReference>
<dbReference type="GO" id="GO:0006508">
    <property type="term" value="P:proteolysis"/>
    <property type="evidence" value="ECO:0007669"/>
    <property type="project" value="UniProtKB-KW"/>
</dbReference>
<dbReference type="Pfam" id="PF02586">
    <property type="entry name" value="SRAP"/>
    <property type="match status" value="1"/>
</dbReference>
<evidence type="ECO:0000256" key="3">
    <source>
        <dbReference type="ARBA" id="ARBA00022763"/>
    </source>
</evidence>
<comment type="similarity">
    <text evidence="1 8">Belongs to the SOS response-associated peptidase family.</text>
</comment>
<dbReference type="AlphaFoldDB" id="A0A4Q0T3X3"/>
<dbReference type="GO" id="GO:0003697">
    <property type="term" value="F:single-stranded DNA binding"/>
    <property type="evidence" value="ECO:0007669"/>
    <property type="project" value="InterPro"/>
</dbReference>
<dbReference type="InterPro" id="IPR003738">
    <property type="entry name" value="SRAP"/>
</dbReference>
<dbReference type="EC" id="3.4.-.-" evidence="8"/>
<evidence type="ECO:0000256" key="6">
    <source>
        <dbReference type="ARBA" id="ARBA00023125"/>
    </source>
</evidence>
<keyword evidence="10" id="KW-1185">Reference proteome</keyword>
<dbReference type="InterPro" id="IPR036590">
    <property type="entry name" value="SRAP-like"/>
</dbReference>
<gene>
    <name evidence="9" type="ORF">GRAN_3536</name>
</gene>
<evidence type="ECO:0000313" key="10">
    <source>
        <dbReference type="Proteomes" id="UP000289437"/>
    </source>
</evidence>
<dbReference type="SUPFAM" id="SSF143081">
    <property type="entry name" value="BB1717-like"/>
    <property type="match status" value="1"/>
</dbReference>
<evidence type="ECO:0000256" key="4">
    <source>
        <dbReference type="ARBA" id="ARBA00022801"/>
    </source>
</evidence>
<organism evidence="9 10">
    <name type="scientific">Granulicella sibirica</name>
    <dbReference type="NCBI Taxonomy" id="2479048"/>
    <lineage>
        <taxon>Bacteria</taxon>
        <taxon>Pseudomonadati</taxon>
        <taxon>Acidobacteriota</taxon>
        <taxon>Terriglobia</taxon>
        <taxon>Terriglobales</taxon>
        <taxon>Acidobacteriaceae</taxon>
        <taxon>Granulicella</taxon>
    </lineage>
</organism>
<reference evidence="10" key="2">
    <citation type="submission" date="2019-02" db="EMBL/GenBank/DDBJ databases">
        <title>Granulicella sibirica sp. nov., a psychrotolerant acidobacterium isolated from an organic soil layer in forested tundra, West Siberia.</title>
        <authorList>
            <person name="Oshkin I.Y."/>
            <person name="Kulichevskaya I.S."/>
            <person name="Rijpstra W.I.C."/>
            <person name="Sinninghe Damste J.S."/>
            <person name="Rakitin A.L."/>
            <person name="Ravin N.V."/>
            <person name="Dedysh S.N."/>
        </authorList>
    </citation>
    <scope>NUCLEOTIDE SEQUENCE [LARGE SCALE GENOMIC DNA]</scope>
    <source>
        <strain evidence="10">AF10</strain>
    </source>
</reference>
<evidence type="ECO:0000256" key="1">
    <source>
        <dbReference type="ARBA" id="ARBA00008136"/>
    </source>
</evidence>
<keyword evidence="5" id="KW-0190">Covalent protein-DNA linkage</keyword>
<dbReference type="PANTHER" id="PTHR13604:SF0">
    <property type="entry name" value="ABASIC SITE PROCESSING PROTEIN HMCES"/>
    <property type="match status" value="1"/>
</dbReference>
<protein>
    <recommendedName>
        <fullName evidence="8">Abasic site processing protein</fullName>
        <ecNumber evidence="8">3.4.-.-</ecNumber>
    </recommendedName>
</protein>
<dbReference type="GO" id="GO:0016829">
    <property type="term" value="F:lyase activity"/>
    <property type="evidence" value="ECO:0007669"/>
    <property type="project" value="UniProtKB-KW"/>
</dbReference>
<dbReference type="GO" id="GO:0008233">
    <property type="term" value="F:peptidase activity"/>
    <property type="evidence" value="ECO:0007669"/>
    <property type="project" value="UniProtKB-KW"/>
</dbReference>
<keyword evidence="6" id="KW-0238">DNA-binding</keyword>
<evidence type="ECO:0000256" key="8">
    <source>
        <dbReference type="RuleBase" id="RU364100"/>
    </source>
</evidence>
<reference evidence="9 10" key="1">
    <citation type="submission" date="2018-11" db="EMBL/GenBank/DDBJ databases">
        <authorList>
            <person name="Mardanov A.V."/>
            <person name="Ravin N.V."/>
            <person name="Dedysh S.N."/>
        </authorList>
    </citation>
    <scope>NUCLEOTIDE SEQUENCE [LARGE SCALE GENOMIC DNA]</scope>
    <source>
        <strain evidence="9 10">AF10</strain>
    </source>
</reference>
<keyword evidence="7" id="KW-0456">Lyase</keyword>
<dbReference type="Gene3D" id="3.90.1680.10">
    <property type="entry name" value="SOS response associated peptidase-like"/>
    <property type="match status" value="1"/>
</dbReference>